<dbReference type="AlphaFoldDB" id="A0A1H6I2H6"/>
<dbReference type="InterPro" id="IPR014179">
    <property type="entry name" value="PfaD-like_TIM-barrel"/>
</dbReference>
<dbReference type="OrthoDB" id="9808564at2"/>
<dbReference type="Pfam" id="PF03060">
    <property type="entry name" value="NMO"/>
    <property type="match status" value="1"/>
</dbReference>
<evidence type="ECO:0000313" key="7">
    <source>
        <dbReference type="Proteomes" id="UP000182983"/>
    </source>
</evidence>
<dbReference type="EMBL" id="FNWO01000008">
    <property type="protein sequence ID" value="SEH40668.1"/>
    <property type="molecule type" value="Genomic_DNA"/>
</dbReference>
<dbReference type="Gene3D" id="3.40.366.10">
    <property type="entry name" value="Malonyl-Coenzyme A Acyl Carrier Protein, domain 2"/>
    <property type="match status" value="1"/>
</dbReference>
<feature type="domain" description="Malonyl-CoA:ACP transacylase (MAT)" evidence="5">
    <location>
        <begin position="5"/>
        <end position="319"/>
    </location>
</feature>
<dbReference type="Pfam" id="PF00698">
    <property type="entry name" value="Acyl_transf_1"/>
    <property type="match status" value="1"/>
</dbReference>
<dbReference type="Gene3D" id="3.20.20.70">
    <property type="entry name" value="Aldolase class I"/>
    <property type="match status" value="1"/>
</dbReference>
<dbReference type="InterPro" id="IPR014043">
    <property type="entry name" value="Acyl_transferase_dom"/>
</dbReference>
<dbReference type="Proteomes" id="UP000182983">
    <property type="component" value="Unassembled WGS sequence"/>
</dbReference>
<reference evidence="7" key="1">
    <citation type="submission" date="2016-10" db="EMBL/GenBank/DDBJ databases">
        <authorList>
            <person name="Varghese N."/>
            <person name="Submissions S."/>
        </authorList>
    </citation>
    <scope>NUCLEOTIDE SEQUENCE [LARGE SCALE GENOMIC DNA]</scope>
    <source>
        <strain evidence="7">DSM 13234</strain>
    </source>
</reference>
<dbReference type="SMART" id="SM00827">
    <property type="entry name" value="PKS_AT"/>
    <property type="match status" value="1"/>
</dbReference>
<dbReference type="PANTHER" id="PTHR42681">
    <property type="entry name" value="MALONYL-COA-ACYL CARRIER PROTEIN TRANSACYLASE, MITOCHONDRIAL"/>
    <property type="match status" value="1"/>
</dbReference>
<evidence type="ECO:0000256" key="4">
    <source>
        <dbReference type="ARBA" id="ARBA00048462"/>
    </source>
</evidence>
<sequence>MKIFMFPGQGAQRIGMGAGLFEAFPDLVAQADRTLGYSIADLCLAGPIERLTRTNHTQPALYVVSALKFLQMETRPDIVLGHSVGEYAALFAAGAVDFVAGLKLVQRRGELMDRATGGGMAAIIGLDADQIAAVIRDNSLSDVFVANYNTPRQIVVSGAKDAIVAAEPLFRSAGASHYVVLQVGGAFHTPFMEQARRDFAAFVADIAFATPTLPIISNVTARPHDPARLRERMVEQITAPVRWCDSIRWLLAKGARFEDFTEIGPDGPPVVKPMVKRTETEAGPLDPAILAAEEAQAAAAAPPPVPVPASAPPAAVPGRFRIGSAAFCQSFGLRHAYVAGAMYQGISSVEMVVRLARAGMLGFFGAGGLSIAAVGQAIAAIQAELPDRAPFGVNYIAHVNHPALEEQLTDLLVQTGVRMVEASAFMDVTPALARYRAVGLVEENGRIRATNRIVAKLSRPEIAELFLSPAPERVVARLRDSGAITAQQAEWLGRVPMADAITVESDSGGHTDQGMPFTLIPAILRVRDAVAARFPDFEPIFVGAGGGIGTPEAAAAVLMLGADYLVTGSINQCTIEAGTSPVVKDLLEGAAVQDMAYAPSGEMFELGSKVQVLKKGLFFPARADKLVALYRQYESLDAIDPASRRQLEDRTFQRPLAAVWDQVKARLSPEEIERAERMPKHKMALVFRRYFKDCSRWALDGDTSHKVDFQIHCGPALGAFNQWVADTPLASWRNRHVDEIGLKLLAETARVLETSFARLEGQAR</sequence>
<dbReference type="SUPFAM" id="SSF55048">
    <property type="entry name" value="Probable ACP-binding domain of malonyl-CoA ACP transacylase"/>
    <property type="match status" value="1"/>
</dbReference>
<evidence type="ECO:0000259" key="5">
    <source>
        <dbReference type="SMART" id="SM00827"/>
    </source>
</evidence>
<dbReference type="GO" id="GO:0004314">
    <property type="term" value="F:[acyl-carrier-protein] S-malonyltransferase activity"/>
    <property type="evidence" value="ECO:0007669"/>
    <property type="project" value="UniProtKB-EC"/>
</dbReference>
<dbReference type="NCBIfam" id="TIGR02814">
    <property type="entry name" value="pfaD_fam"/>
    <property type="match status" value="1"/>
</dbReference>
<dbReference type="NCBIfam" id="TIGR00128">
    <property type="entry name" value="fabD"/>
    <property type="match status" value="1"/>
</dbReference>
<gene>
    <name evidence="6" type="ORF">SAMN04244559_02153</name>
</gene>
<dbReference type="GO" id="GO:0006633">
    <property type="term" value="P:fatty acid biosynthetic process"/>
    <property type="evidence" value="ECO:0007669"/>
    <property type="project" value="TreeGrafter"/>
</dbReference>
<dbReference type="InterPro" id="IPR050858">
    <property type="entry name" value="Mal-CoA-ACP_Trans/PKS_FabD"/>
</dbReference>
<dbReference type="InterPro" id="IPR016035">
    <property type="entry name" value="Acyl_Trfase/lysoPLipase"/>
</dbReference>
<dbReference type="Gene3D" id="3.30.70.250">
    <property type="entry name" value="Malonyl-CoA ACP transacylase, ACP-binding"/>
    <property type="match status" value="1"/>
</dbReference>
<dbReference type="GO" id="GO:0005829">
    <property type="term" value="C:cytosol"/>
    <property type="evidence" value="ECO:0007669"/>
    <property type="project" value="TreeGrafter"/>
</dbReference>
<dbReference type="RefSeq" id="WP_074768407.1">
    <property type="nucleotide sequence ID" value="NZ_FNWO01000008.1"/>
</dbReference>
<keyword evidence="7" id="KW-1185">Reference proteome</keyword>
<dbReference type="InterPro" id="IPR013785">
    <property type="entry name" value="Aldolase_TIM"/>
</dbReference>
<dbReference type="SUPFAM" id="SSF51412">
    <property type="entry name" value="Inosine monophosphate dehydrogenase (IMPDH)"/>
    <property type="match status" value="1"/>
</dbReference>
<dbReference type="InterPro" id="IPR049489">
    <property type="entry name" value="FabD-like_helical_ins"/>
</dbReference>
<keyword evidence="2 6" id="KW-0808">Transferase</keyword>
<evidence type="ECO:0000256" key="1">
    <source>
        <dbReference type="ARBA" id="ARBA00013258"/>
    </source>
</evidence>
<dbReference type="CDD" id="cd04742">
    <property type="entry name" value="NPD_FabD"/>
    <property type="match status" value="1"/>
</dbReference>
<evidence type="ECO:0000313" key="6">
    <source>
        <dbReference type="EMBL" id="SEH40668.1"/>
    </source>
</evidence>
<dbReference type="Pfam" id="PF21607">
    <property type="entry name" value="FabD_helical_ins"/>
    <property type="match status" value="1"/>
</dbReference>
<evidence type="ECO:0000256" key="3">
    <source>
        <dbReference type="ARBA" id="ARBA00023315"/>
    </source>
</evidence>
<name>A0A1H6I2H6_MAGFU</name>
<dbReference type="EC" id="2.3.1.39" evidence="1"/>
<keyword evidence="3 6" id="KW-0012">Acyltransferase</keyword>
<dbReference type="InterPro" id="IPR001227">
    <property type="entry name" value="Ac_transferase_dom_sf"/>
</dbReference>
<dbReference type="SUPFAM" id="SSF52151">
    <property type="entry name" value="FabD/lysophospholipase-like"/>
    <property type="match status" value="1"/>
</dbReference>
<evidence type="ECO:0000256" key="2">
    <source>
        <dbReference type="ARBA" id="ARBA00022679"/>
    </source>
</evidence>
<organism evidence="6 7">
    <name type="scientific">Magnetospirillum fulvum</name>
    <name type="common">Rhodospirillum fulvum</name>
    <dbReference type="NCBI Taxonomy" id="1082"/>
    <lineage>
        <taxon>Bacteria</taxon>
        <taxon>Pseudomonadati</taxon>
        <taxon>Pseudomonadota</taxon>
        <taxon>Alphaproteobacteria</taxon>
        <taxon>Rhodospirillales</taxon>
        <taxon>Rhodospirillaceae</taxon>
        <taxon>Magnetospirillum</taxon>
    </lineage>
</organism>
<accession>A0A1H6I2H6</accession>
<dbReference type="InterPro" id="IPR016036">
    <property type="entry name" value="Malonyl_transacylase_ACP-bd"/>
</dbReference>
<comment type="catalytic activity">
    <reaction evidence="4">
        <text>holo-[ACP] + malonyl-CoA = malonyl-[ACP] + CoA</text>
        <dbReference type="Rhea" id="RHEA:41792"/>
        <dbReference type="Rhea" id="RHEA-COMP:9623"/>
        <dbReference type="Rhea" id="RHEA-COMP:9685"/>
        <dbReference type="ChEBI" id="CHEBI:57287"/>
        <dbReference type="ChEBI" id="CHEBI:57384"/>
        <dbReference type="ChEBI" id="CHEBI:64479"/>
        <dbReference type="ChEBI" id="CHEBI:78449"/>
        <dbReference type="EC" id="2.3.1.39"/>
    </reaction>
</comment>
<dbReference type="PANTHER" id="PTHR42681:SF1">
    <property type="entry name" value="MALONYL-COA-ACYL CARRIER PROTEIN TRANSACYLASE, MITOCHONDRIAL"/>
    <property type="match status" value="1"/>
</dbReference>
<proteinExistence type="predicted"/>
<dbReference type="InterPro" id="IPR004410">
    <property type="entry name" value="Malonyl_CoA-ACP_transAc_FabD"/>
</dbReference>
<protein>
    <recommendedName>
        <fullName evidence="1">[acyl-carrier-protein] S-malonyltransferase</fullName>
        <ecNumber evidence="1">2.3.1.39</ecNumber>
    </recommendedName>
</protein>